<comment type="caution">
    <text evidence="3">The sequence shown here is derived from an EMBL/GenBank/DDBJ whole genome shotgun (WGS) entry which is preliminary data.</text>
</comment>
<feature type="transmembrane region" description="Helical" evidence="2">
    <location>
        <begin position="146"/>
        <end position="168"/>
    </location>
</feature>
<feature type="compositionally biased region" description="Polar residues" evidence="1">
    <location>
        <begin position="612"/>
        <end position="622"/>
    </location>
</feature>
<dbReference type="AlphaFoldDB" id="A0A2P8A5E4"/>
<dbReference type="Proteomes" id="UP000243723">
    <property type="component" value="Unassembled WGS sequence"/>
</dbReference>
<organism evidence="3 4">
    <name type="scientific">Elsinoe australis</name>
    <dbReference type="NCBI Taxonomy" id="40998"/>
    <lineage>
        <taxon>Eukaryota</taxon>
        <taxon>Fungi</taxon>
        <taxon>Dikarya</taxon>
        <taxon>Ascomycota</taxon>
        <taxon>Pezizomycotina</taxon>
        <taxon>Dothideomycetes</taxon>
        <taxon>Dothideomycetidae</taxon>
        <taxon>Myriangiales</taxon>
        <taxon>Elsinoaceae</taxon>
        <taxon>Elsinoe</taxon>
    </lineage>
</organism>
<dbReference type="EMBL" id="NHZQ01000066">
    <property type="protein sequence ID" value="PSK55668.1"/>
    <property type="molecule type" value="Genomic_DNA"/>
</dbReference>
<dbReference type="SUPFAM" id="SSF53649">
    <property type="entry name" value="Alkaline phosphatase-like"/>
    <property type="match status" value="1"/>
</dbReference>
<dbReference type="InterPro" id="IPR002591">
    <property type="entry name" value="Phosphodiest/P_Trfase"/>
</dbReference>
<feature type="region of interest" description="Disordered" evidence="1">
    <location>
        <begin position="1"/>
        <end position="39"/>
    </location>
</feature>
<evidence type="ECO:0000313" key="4">
    <source>
        <dbReference type="Proteomes" id="UP000243723"/>
    </source>
</evidence>
<evidence type="ECO:0000313" key="3">
    <source>
        <dbReference type="EMBL" id="PSK55668.1"/>
    </source>
</evidence>
<keyword evidence="4" id="KW-1185">Reference proteome</keyword>
<evidence type="ECO:0000256" key="1">
    <source>
        <dbReference type="SAM" id="MobiDB-lite"/>
    </source>
</evidence>
<feature type="region of interest" description="Disordered" evidence="1">
    <location>
        <begin position="589"/>
        <end position="709"/>
    </location>
</feature>
<dbReference type="GO" id="GO:0047429">
    <property type="term" value="F:nucleoside triphosphate diphosphatase activity"/>
    <property type="evidence" value="ECO:0007669"/>
    <property type="project" value="TreeGrafter"/>
</dbReference>
<dbReference type="STRING" id="40998.A0A2P8A5E4"/>
<dbReference type="OrthoDB" id="415411at2759"/>
<keyword evidence="2" id="KW-0812">Transmembrane</keyword>
<dbReference type="FunFam" id="3.30.1360.180:FF:000003">
    <property type="entry name" value="Type I phosphodiesterase/nucleotide pyrophosphatase family protein"/>
    <property type="match status" value="1"/>
</dbReference>
<evidence type="ECO:0000256" key="2">
    <source>
        <dbReference type="SAM" id="Phobius"/>
    </source>
</evidence>
<dbReference type="InterPro" id="IPR017850">
    <property type="entry name" value="Alkaline_phosphatase_core_sf"/>
</dbReference>
<dbReference type="GO" id="GO:0017111">
    <property type="term" value="F:ribonucleoside triphosphate phosphatase activity"/>
    <property type="evidence" value="ECO:0007669"/>
    <property type="project" value="TreeGrafter"/>
</dbReference>
<proteinExistence type="predicted"/>
<name>A0A2P8A5E4_9PEZI</name>
<feature type="compositionally biased region" description="Basic and acidic residues" evidence="1">
    <location>
        <begin position="98"/>
        <end position="113"/>
    </location>
</feature>
<feature type="compositionally biased region" description="Basic residues" evidence="1">
    <location>
        <begin position="79"/>
        <end position="97"/>
    </location>
</feature>
<keyword evidence="2" id="KW-1133">Transmembrane helix</keyword>
<accession>A0A2P8A5E4</accession>
<feature type="region of interest" description="Disordered" evidence="1">
    <location>
        <begin position="69"/>
        <end position="127"/>
    </location>
</feature>
<dbReference type="Gene3D" id="3.40.720.10">
    <property type="entry name" value="Alkaline Phosphatase, subunit A"/>
    <property type="match status" value="1"/>
</dbReference>
<evidence type="ECO:0008006" key="5">
    <source>
        <dbReference type="Google" id="ProtNLM"/>
    </source>
</evidence>
<feature type="compositionally biased region" description="Acidic residues" evidence="1">
    <location>
        <begin position="681"/>
        <end position="695"/>
    </location>
</feature>
<dbReference type="PANTHER" id="PTHR10151:SF120">
    <property type="entry name" value="BIS(5'-ADENOSYL)-TRIPHOSPHATASE"/>
    <property type="match status" value="1"/>
</dbReference>
<reference evidence="3 4" key="1">
    <citation type="submission" date="2017-05" db="EMBL/GenBank/DDBJ databases">
        <title>Draft genome sequence of Elsinoe australis.</title>
        <authorList>
            <person name="Cheng Q."/>
        </authorList>
    </citation>
    <scope>NUCLEOTIDE SEQUENCE [LARGE SCALE GENOMIC DNA]</scope>
    <source>
        <strain evidence="3 4">NL1</strain>
    </source>
</reference>
<dbReference type="Pfam" id="PF01663">
    <property type="entry name" value="Phosphodiest"/>
    <property type="match status" value="1"/>
</dbReference>
<gene>
    <name evidence="3" type="ORF">B9Z65_4546</name>
</gene>
<protein>
    <recommendedName>
        <fullName evidence="5">Pyrophosphatase/phosphodiesterase-like protein</fullName>
    </recommendedName>
</protein>
<feature type="compositionally biased region" description="Basic and acidic residues" evidence="1">
    <location>
        <begin position="635"/>
        <end position="648"/>
    </location>
</feature>
<feature type="compositionally biased region" description="Basic and acidic residues" evidence="1">
    <location>
        <begin position="9"/>
        <end position="22"/>
    </location>
</feature>
<keyword evidence="2" id="KW-0472">Membrane</keyword>
<dbReference type="PANTHER" id="PTHR10151">
    <property type="entry name" value="ECTONUCLEOTIDE PYROPHOSPHATASE/PHOSPHODIESTERASE"/>
    <property type="match status" value="1"/>
</dbReference>
<dbReference type="Gene3D" id="3.30.1360.180">
    <property type="match status" value="1"/>
</dbReference>
<sequence>MSNLGFAIDRPRDSVDDTRDSLEVSDGARQSHDDHDILDEDKEVEQLLSGSRNRTGKLQRFFGVGAIEDDSSQIGEKGQRKHKRKHHKTSRMSRRRTGREEAIELMHDMEDGANRSSTDSSDGSSDIDRAELSKTIQSDSSKKSRFARITGIHIVILIAFAALLYGAFLASRSTRRSPYVPQTLSNGTSLFAPTTLLISLDGFRADFLNRGLTPNLNALIRSGVSPPYMLPSFPSVTFPNHFTLVTGLYPESHSVVGNTFWDPALAEEFYYTDPDRSMHPRFWLAEPLWTLAEKSGVPSAIHMWPGSEAHIGAVEPKYVDKFNAKEALGRKVDRMMGLFDLPGKGEEGAKDDSPRPQFVAMYVPNVDADGHKFGPNSTEIRKTISDVDTMIGDIVKGLEARNLTKIVNVVVVSDHGMATTSTDRLVQLDDIIDMSQIEHTDGWPLYGLRPKPGVDLQALYKKLKEEERLASDSFEVYLKDLDMPERYHFSNNERIAPLWIVPKAGWAIVTRKSFDVKKAKEEGTVYHPRGVHGYDHEHPLMRAIFIAHGPAFPHEGGSRVNPFQNVEVYGLVCDSLGLQRAHNNGTLTLPLTLDGKHENIGEGPEEDDLSADNHSTSANTENPPDLETMPTFEGDASKDKQGWEHLGELPKSGEPSAEPGKVDNLETMPTFGGDADKPEDVPADVEEMPTAEDDNNTQPAAGEEADDLERKKSWWKWFKEKVEQVKDWAATAVKGQKATETEEMPAPDRPVLVKSTSESPQAGSTTMRT</sequence>
<feature type="region of interest" description="Disordered" evidence="1">
    <location>
        <begin position="733"/>
        <end position="769"/>
    </location>
</feature>
<feature type="compositionally biased region" description="Polar residues" evidence="1">
    <location>
        <begin position="754"/>
        <end position="769"/>
    </location>
</feature>
<dbReference type="CDD" id="cd16018">
    <property type="entry name" value="Enpp"/>
    <property type="match status" value="1"/>
</dbReference>
<dbReference type="GO" id="GO:0009141">
    <property type="term" value="P:nucleoside triphosphate metabolic process"/>
    <property type="evidence" value="ECO:0007669"/>
    <property type="project" value="TreeGrafter"/>
</dbReference>